<evidence type="ECO:0000256" key="2">
    <source>
        <dbReference type="ARBA" id="ARBA00008661"/>
    </source>
</evidence>
<dbReference type="AlphaFoldDB" id="A0A819T9F8"/>
<protein>
    <recommendedName>
        <fullName evidence="11">Hexosyltransferase</fullName>
        <ecNumber evidence="11">2.4.1.-</ecNumber>
    </recommendedName>
</protein>
<proteinExistence type="inferred from homology"/>
<dbReference type="InterPro" id="IPR002659">
    <property type="entry name" value="Glyco_trans_31"/>
</dbReference>
<keyword evidence="4" id="KW-0808">Transferase</keyword>
<evidence type="ECO:0000256" key="11">
    <source>
        <dbReference type="RuleBase" id="RU363063"/>
    </source>
</evidence>
<keyword evidence="8 11" id="KW-0333">Golgi apparatus</keyword>
<keyword evidence="10" id="KW-0325">Glycoprotein</keyword>
<evidence type="ECO:0000256" key="7">
    <source>
        <dbReference type="ARBA" id="ARBA00022989"/>
    </source>
</evidence>
<name>A0A819T9F8_9BILA</name>
<dbReference type="Proteomes" id="UP000663866">
    <property type="component" value="Unassembled WGS sequence"/>
</dbReference>
<evidence type="ECO:0000256" key="5">
    <source>
        <dbReference type="ARBA" id="ARBA00022692"/>
    </source>
</evidence>
<comment type="caution">
    <text evidence="12">The sequence shown here is derived from an EMBL/GenBank/DDBJ whole genome shotgun (WGS) entry which is preliminary data.</text>
</comment>
<dbReference type="EC" id="2.4.1.-" evidence="11"/>
<evidence type="ECO:0000256" key="8">
    <source>
        <dbReference type="ARBA" id="ARBA00023034"/>
    </source>
</evidence>
<keyword evidence="6" id="KW-0735">Signal-anchor</keyword>
<keyword evidence="7" id="KW-1133">Transmembrane helix</keyword>
<evidence type="ECO:0000256" key="4">
    <source>
        <dbReference type="ARBA" id="ARBA00022679"/>
    </source>
</evidence>
<accession>A0A819T9F8</accession>
<dbReference type="GO" id="GO:0016758">
    <property type="term" value="F:hexosyltransferase activity"/>
    <property type="evidence" value="ECO:0007669"/>
    <property type="project" value="InterPro"/>
</dbReference>
<evidence type="ECO:0000256" key="6">
    <source>
        <dbReference type="ARBA" id="ARBA00022968"/>
    </source>
</evidence>
<keyword evidence="5" id="KW-0812">Transmembrane</keyword>
<sequence length="368" mass="42913">MQSAGSEEDIDTINLTYPTITINPYVPQDHIVNPQNFSYILNPNWTVCQHNVYIIVCVHSTPAYYQRRLLIRETWAARNVFPEIRLVFMLGQTIDNKIMQAVKFENDLYQDIVQEDFLDSYRNLTHKAMMALKWISTYCSQASYISKTDDDMIVNTFTLLKHLKFRDSHRMKQNNSIFCRVYKPMNVFRDKNIKWYLSEKEYPLEKFSSFCSGSAFILTNDLAKTIYNLSLYVPFLWIDDVYITGLVAQAVNVTFNQPKSLYTMNDETIGLTKHTGIIIKNPNLFKRRRSLNKLAVIISSASLDNSTSDGETLEQVVNFENVRKSDLIESNNKENYSSIKKNICSLIDHNSFRTNYAKFRLSQDTMRM</sequence>
<dbReference type="EMBL" id="CAJOBG010003643">
    <property type="protein sequence ID" value="CAF4074021.1"/>
    <property type="molecule type" value="Genomic_DNA"/>
</dbReference>
<evidence type="ECO:0000256" key="3">
    <source>
        <dbReference type="ARBA" id="ARBA00022676"/>
    </source>
</evidence>
<organism evidence="12 13">
    <name type="scientific">Rotaria magnacalcarata</name>
    <dbReference type="NCBI Taxonomy" id="392030"/>
    <lineage>
        <taxon>Eukaryota</taxon>
        <taxon>Metazoa</taxon>
        <taxon>Spiralia</taxon>
        <taxon>Gnathifera</taxon>
        <taxon>Rotifera</taxon>
        <taxon>Eurotatoria</taxon>
        <taxon>Bdelloidea</taxon>
        <taxon>Philodinida</taxon>
        <taxon>Philodinidae</taxon>
        <taxon>Rotaria</taxon>
    </lineage>
</organism>
<evidence type="ECO:0000256" key="1">
    <source>
        <dbReference type="ARBA" id="ARBA00004323"/>
    </source>
</evidence>
<keyword evidence="13" id="KW-1185">Reference proteome</keyword>
<evidence type="ECO:0000256" key="10">
    <source>
        <dbReference type="ARBA" id="ARBA00023180"/>
    </source>
</evidence>
<dbReference type="PANTHER" id="PTHR11214:SF364">
    <property type="entry name" value="HEXOSYLTRANSFERASE"/>
    <property type="match status" value="1"/>
</dbReference>
<keyword evidence="9" id="KW-0472">Membrane</keyword>
<dbReference type="GO" id="GO:0006493">
    <property type="term" value="P:protein O-linked glycosylation"/>
    <property type="evidence" value="ECO:0007669"/>
    <property type="project" value="TreeGrafter"/>
</dbReference>
<dbReference type="Pfam" id="PF01762">
    <property type="entry name" value="Galactosyl_T"/>
    <property type="match status" value="1"/>
</dbReference>
<comment type="subcellular location">
    <subcellularLocation>
        <location evidence="1 11">Golgi apparatus membrane</location>
        <topology evidence="1 11">Single-pass type II membrane protein</topology>
    </subcellularLocation>
</comment>
<keyword evidence="3 11" id="KW-0328">Glycosyltransferase</keyword>
<evidence type="ECO:0000313" key="13">
    <source>
        <dbReference type="Proteomes" id="UP000663866"/>
    </source>
</evidence>
<gene>
    <name evidence="12" type="ORF">OVN521_LOCUS19366</name>
</gene>
<evidence type="ECO:0000256" key="9">
    <source>
        <dbReference type="ARBA" id="ARBA00023136"/>
    </source>
</evidence>
<reference evidence="12" key="1">
    <citation type="submission" date="2021-02" db="EMBL/GenBank/DDBJ databases">
        <authorList>
            <person name="Nowell W R."/>
        </authorList>
    </citation>
    <scope>NUCLEOTIDE SEQUENCE</scope>
</reference>
<dbReference type="Gene3D" id="3.90.550.50">
    <property type="match status" value="1"/>
</dbReference>
<comment type="similarity">
    <text evidence="2 11">Belongs to the glycosyltransferase 31 family.</text>
</comment>
<dbReference type="FunFam" id="3.90.550.50:FF:000001">
    <property type="entry name" value="Hexosyltransferase"/>
    <property type="match status" value="1"/>
</dbReference>
<dbReference type="PANTHER" id="PTHR11214">
    <property type="entry name" value="BETA-1,3-N-ACETYLGLUCOSAMINYLTRANSFERASE"/>
    <property type="match status" value="1"/>
</dbReference>
<dbReference type="GO" id="GO:0000139">
    <property type="term" value="C:Golgi membrane"/>
    <property type="evidence" value="ECO:0007669"/>
    <property type="project" value="UniProtKB-SubCell"/>
</dbReference>
<evidence type="ECO:0000313" key="12">
    <source>
        <dbReference type="EMBL" id="CAF4074021.1"/>
    </source>
</evidence>